<keyword evidence="2" id="KW-1133">Transmembrane helix</keyword>
<feature type="compositionally biased region" description="Low complexity" evidence="1">
    <location>
        <begin position="138"/>
        <end position="150"/>
    </location>
</feature>
<keyword evidence="4" id="KW-1185">Reference proteome</keyword>
<sequence>MVWLFSEETVSGGRNKTKNKYEVLTESASTIFTMVWEGWKKWTLTINKEHLHLVYRNRSITLKPSLPAHADFCYLLHLVTEHHFQHRFCYPSEVNKCVRRTTRTSEMTTEMAERTTITAERTTETVEMTTTEKHTRETTTTNSSRETPTKVMTHTDAPASAIMMMTTSLTVARTDAVVTHAVKQGTSEGSVAGGNLSVGLFLAFLLVWLVGV</sequence>
<dbReference type="AlphaFoldDB" id="A0AAW0XDN0"/>
<dbReference type="EMBL" id="JARKIK010000041">
    <property type="protein sequence ID" value="KAK8737667.1"/>
    <property type="molecule type" value="Genomic_DNA"/>
</dbReference>
<comment type="caution">
    <text evidence="3">The sequence shown here is derived from an EMBL/GenBank/DDBJ whole genome shotgun (WGS) entry which is preliminary data.</text>
</comment>
<feature type="region of interest" description="Disordered" evidence="1">
    <location>
        <begin position="130"/>
        <end position="150"/>
    </location>
</feature>
<keyword evidence="2" id="KW-0472">Membrane</keyword>
<evidence type="ECO:0000313" key="3">
    <source>
        <dbReference type="EMBL" id="KAK8737667.1"/>
    </source>
</evidence>
<evidence type="ECO:0000313" key="4">
    <source>
        <dbReference type="Proteomes" id="UP001445076"/>
    </source>
</evidence>
<gene>
    <name evidence="3" type="ORF">OTU49_004177</name>
</gene>
<keyword evidence="2" id="KW-0812">Transmembrane</keyword>
<reference evidence="3 4" key="1">
    <citation type="journal article" date="2024" name="BMC Genomics">
        <title>Genome assembly of redclaw crayfish (Cherax quadricarinatus) provides insights into its immune adaptation and hypoxia tolerance.</title>
        <authorList>
            <person name="Liu Z."/>
            <person name="Zheng J."/>
            <person name="Li H."/>
            <person name="Fang K."/>
            <person name="Wang S."/>
            <person name="He J."/>
            <person name="Zhou D."/>
            <person name="Weng S."/>
            <person name="Chi M."/>
            <person name="Gu Z."/>
            <person name="He J."/>
            <person name="Li F."/>
            <person name="Wang M."/>
        </authorList>
    </citation>
    <scope>NUCLEOTIDE SEQUENCE [LARGE SCALE GENOMIC DNA]</scope>
    <source>
        <strain evidence="3">ZL_2023a</strain>
    </source>
</reference>
<accession>A0AAW0XDN0</accession>
<feature type="transmembrane region" description="Helical" evidence="2">
    <location>
        <begin position="192"/>
        <end position="211"/>
    </location>
</feature>
<proteinExistence type="predicted"/>
<protein>
    <submittedName>
        <fullName evidence="3">Uncharacterized protein</fullName>
    </submittedName>
</protein>
<evidence type="ECO:0000256" key="1">
    <source>
        <dbReference type="SAM" id="MobiDB-lite"/>
    </source>
</evidence>
<dbReference type="Proteomes" id="UP001445076">
    <property type="component" value="Unassembled WGS sequence"/>
</dbReference>
<name>A0AAW0XDN0_CHEQU</name>
<organism evidence="3 4">
    <name type="scientific">Cherax quadricarinatus</name>
    <name type="common">Australian red claw crayfish</name>
    <dbReference type="NCBI Taxonomy" id="27406"/>
    <lineage>
        <taxon>Eukaryota</taxon>
        <taxon>Metazoa</taxon>
        <taxon>Ecdysozoa</taxon>
        <taxon>Arthropoda</taxon>
        <taxon>Crustacea</taxon>
        <taxon>Multicrustacea</taxon>
        <taxon>Malacostraca</taxon>
        <taxon>Eumalacostraca</taxon>
        <taxon>Eucarida</taxon>
        <taxon>Decapoda</taxon>
        <taxon>Pleocyemata</taxon>
        <taxon>Astacidea</taxon>
        <taxon>Parastacoidea</taxon>
        <taxon>Parastacidae</taxon>
        <taxon>Cherax</taxon>
    </lineage>
</organism>
<evidence type="ECO:0000256" key="2">
    <source>
        <dbReference type="SAM" id="Phobius"/>
    </source>
</evidence>